<evidence type="ECO:0000259" key="9">
    <source>
        <dbReference type="Pfam" id="PF12696"/>
    </source>
</evidence>
<evidence type="ECO:0000313" key="11">
    <source>
        <dbReference type="Proteomes" id="UP000188929"/>
    </source>
</evidence>
<dbReference type="STRING" id="1834516.BL253_35305"/>
<feature type="compositionally biased region" description="Low complexity" evidence="7">
    <location>
        <begin position="697"/>
        <end position="736"/>
    </location>
</feature>
<comment type="caution">
    <text evidence="10">The sequence shown here is derived from an EMBL/GenBank/DDBJ whole genome shotgun (WGS) entry which is preliminary data.</text>
</comment>
<name>A0A1V2HZX7_9ACTN</name>
<organism evidence="10 11">
    <name type="scientific">Pseudofrankia asymbiotica</name>
    <dbReference type="NCBI Taxonomy" id="1834516"/>
    <lineage>
        <taxon>Bacteria</taxon>
        <taxon>Bacillati</taxon>
        <taxon>Actinomycetota</taxon>
        <taxon>Actinomycetes</taxon>
        <taxon>Frankiales</taxon>
        <taxon>Frankiaceae</taxon>
        <taxon>Pseudofrankia</taxon>
    </lineage>
</organism>
<keyword evidence="3" id="KW-1003">Cell membrane</keyword>
<dbReference type="AlphaFoldDB" id="A0A1V2HZX7"/>
<dbReference type="Gene3D" id="3.40.50.300">
    <property type="entry name" value="P-loop containing nucleotide triphosphate hydrolases"/>
    <property type="match status" value="1"/>
</dbReference>
<evidence type="ECO:0000256" key="7">
    <source>
        <dbReference type="SAM" id="MobiDB-lite"/>
    </source>
</evidence>
<feature type="region of interest" description="Disordered" evidence="7">
    <location>
        <begin position="636"/>
        <end position="655"/>
    </location>
</feature>
<dbReference type="Pfam" id="PF12696">
    <property type="entry name" value="TraG-D_C"/>
    <property type="match status" value="1"/>
</dbReference>
<accession>A0A1V2HZX7</accession>
<dbReference type="Proteomes" id="UP000188929">
    <property type="component" value="Unassembled WGS sequence"/>
</dbReference>
<dbReference type="InterPro" id="IPR027417">
    <property type="entry name" value="P-loop_NTPase"/>
</dbReference>
<evidence type="ECO:0000256" key="3">
    <source>
        <dbReference type="ARBA" id="ARBA00022475"/>
    </source>
</evidence>
<comment type="subcellular location">
    <subcellularLocation>
        <location evidence="1">Cell membrane</location>
        <topology evidence="1">Multi-pass membrane protein</topology>
    </subcellularLocation>
</comment>
<evidence type="ECO:0000256" key="8">
    <source>
        <dbReference type="SAM" id="Phobius"/>
    </source>
</evidence>
<evidence type="ECO:0000256" key="6">
    <source>
        <dbReference type="ARBA" id="ARBA00023136"/>
    </source>
</evidence>
<dbReference type="EMBL" id="MOMC01000104">
    <property type="protein sequence ID" value="ONH22555.1"/>
    <property type="molecule type" value="Genomic_DNA"/>
</dbReference>
<evidence type="ECO:0000313" key="10">
    <source>
        <dbReference type="EMBL" id="ONH22555.1"/>
    </source>
</evidence>
<dbReference type="InterPro" id="IPR051539">
    <property type="entry name" value="T4SS-coupling_protein"/>
</dbReference>
<keyword evidence="5 8" id="KW-1133">Transmembrane helix</keyword>
<dbReference type="InterPro" id="IPR003688">
    <property type="entry name" value="TraG/VirD4"/>
</dbReference>
<feature type="domain" description="TraD/TraG TraM recognition site" evidence="9">
    <location>
        <begin position="479"/>
        <end position="597"/>
    </location>
</feature>
<evidence type="ECO:0000256" key="2">
    <source>
        <dbReference type="ARBA" id="ARBA00008806"/>
    </source>
</evidence>
<dbReference type="SUPFAM" id="SSF52540">
    <property type="entry name" value="P-loop containing nucleoside triphosphate hydrolases"/>
    <property type="match status" value="1"/>
</dbReference>
<dbReference type="OrthoDB" id="226701at2"/>
<keyword evidence="4 8" id="KW-0812">Transmembrane</keyword>
<comment type="similarity">
    <text evidence="2">Belongs to the VirD4/TraG family.</text>
</comment>
<feature type="transmembrane region" description="Helical" evidence="8">
    <location>
        <begin position="15"/>
        <end position="35"/>
    </location>
</feature>
<dbReference type="GO" id="GO:0005886">
    <property type="term" value="C:plasma membrane"/>
    <property type="evidence" value="ECO:0007669"/>
    <property type="project" value="UniProtKB-SubCell"/>
</dbReference>
<dbReference type="PANTHER" id="PTHR37937">
    <property type="entry name" value="CONJUGATIVE TRANSFER: DNA TRANSPORT"/>
    <property type="match status" value="1"/>
</dbReference>
<dbReference type="InterPro" id="IPR032689">
    <property type="entry name" value="TraG-D_C"/>
</dbReference>
<dbReference type="CDD" id="cd01127">
    <property type="entry name" value="TrwB_TraG_TraD_VirD4"/>
    <property type="match status" value="1"/>
</dbReference>
<reference evidence="11" key="1">
    <citation type="submission" date="2016-10" db="EMBL/GenBank/DDBJ databases">
        <title>Frankia sp. NRRL B-16386 Genome sequencing.</title>
        <authorList>
            <person name="Ghodhbane-Gtari F."/>
            <person name="Swanson E."/>
            <person name="Gueddou A."/>
            <person name="Hezbri K."/>
            <person name="Ktari K."/>
            <person name="Nouioui I."/>
            <person name="Morris K."/>
            <person name="Simpson S."/>
            <person name="Abebe-Akele F."/>
            <person name="Thomas K."/>
            <person name="Gtari M."/>
            <person name="Tisa L.S."/>
        </authorList>
    </citation>
    <scope>NUCLEOTIDE SEQUENCE [LARGE SCALE GENOMIC DNA]</scope>
    <source>
        <strain evidence="11">NRRL B-16386</strain>
    </source>
</reference>
<protein>
    <submittedName>
        <fullName evidence="10">Type IV secretion system protein VirD4</fullName>
    </submittedName>
</protein>
<dbReference type="Pfam" id="PF02534">
    <property type="entry name" value="T4SS-DNA_transf"/>
    <property type="match status" value="1"/>
</dbReference>
<keyword evidence="6 8" id="KW-0472">Membrane</keyword>
<proteinExistence type="inferred from homology"/>
<evidence type="ECO:0000256" key="4">
    <source>
        <dbReference type="ARBA" id="ARBA00022692"/>
    </source>
</evidence>
<feature type="transmembrane region" description="Helical" evidence="8">
    <location>
        <begin position="85"/>
        <end position="109"/>
    </location>
</feature>
<dbReference type="PANTHER" id="PTHR37937:SF1">
    <property type="entry name" value="CONJUGATIVE TRANSFER: DNA TRANSPORT"/>
    <property type="match status" value="1"/>
</dbReference>
<dbReference type="RefSeq" id="WP_076822318.1">
    <property type="nucleotide sequence ID" value="NZ_MOMC01000104.1"/>
</dbReference>
<keyword evidence="11" id="KW-1185">Reference proteome</keyword>
<gene>
    <name evidence="10" type="ORF">BL253_35305</name>
</gene>
<evidence type="ECO:0000256" key="5">
    <source>
        <dbReference type="ARBA" id="ARBA00022989"/>
    </source>
</evidence>
<evidence type="ECO:0000256" key="1">
    <source>
        <dbReference type="ARBA" id="ARBA00004651"/>
    </source>
</evidence>
<feature type="region of interest" description="Disordered" evidence="7">
    <location>
        <begin position="673"/>
        <end position="766"/>
    </location>
</feature>
<sequence>MTGPVSGGSVLSAEALLVAGVAAFGAAAGAVWVGAQLAALLFGAHHLLAVGVRDAVLAVPTLAADPGRPARAWPAAVAGQLPGPVGYWVATVPPLIVAGFVVAVLLAVASRRVGVARRRRMGLDPEARFARLSDLAPLLVRGPAAGRLVLGRVRVGGRVRLVATEDAARPLDVAVPRRLRRAAARRSSDRGAVLVLGPTRCGKTAALAVPAILEWDGPVLALSVKTDLLGATEARRRALGEVRVFDPAGATGRAGAGWSPLSTARRLSGARRAARSVAASTDWNAGGSGDMSFWVSAGEDLVGLLFWVAAQGGLGMDSVVSWVVNQDKTTVLSLAGAFADHLDPEVAGEGRQVNAALRAVWDSDARQRSSVYLVARQMIRPWQETTVLHSAIPTSGAPIDLDWLLGTTPGPPTGPGATWSDGRPAPDLPATAGRVNSLYVCADLDDAERLAPVLGGLVDELLRDVYARVGRSGVPLDPPLLVVIDEAGNWPMRSLPARISTCAGLGVVLMLVYQSKAQIDAAYGAKADVVVSNAPTKVFFSGLSDRSSLDYAASLLGQEHVAARTVSTDSSPSGGRTGLSEAPTRLELLPAALLRQVAPGEALLIHRTLPPIHLHGRYWFKDPALRRLATGRADARAAGAAGDPRRGAAGAGHAAVGAGHAADRAFGRAGWRARRGVGEERGRPARRSAPEGAPGRAGNRADPPDGGAAARRGAPRAANRAAPRAVNSAVPRAVKSAARRADEDAPRASAPDRPWLVARRARRGSR</sequence>